<dbReference type="PROSITE" id="PS50887">
    <property type="entry name" value="GGDEF"/>
    <property type="match status" value="1"/>
</dbReference>
<dbReference type="AlphaFoldDB" id="A0A2T1HVY4"/>
<protein>
    <recommendedName>
        <fullName evidence="1">diguanylate cyclase</fullName>
        <ecNumber evidence="1">2.7.7.65</ecNumber>
    </recommendedName>
</protein>
<keyword evidence="3" id="KW-0175">Coiled coil</keyword>
<organism evidence="5 6">
    <name type="scientific">Alsobacter soli</name>
    <dbReference type="NCBI Taxonomy" id="2109933"/>
    <lineage>
        <taxon>Bacteria</taxon>
        <taxon>Pseudomonadati</taxon>
        <taxon>Pseudomonadota</taxon>
        <taxon>Alphaproteobacteria</taxon>
        <taxon>Hyphomicrobiales</taxon>
        <taxon>Alsobacteraceae</taxon>
        <taxon>Alsobacter</taxon>
    </lineage>
</organism>
<dbReference type="SUPFAM" id="SSF55073">
    <property type="entry name" value="Nucleotide cyclase"/>
    <property type="match status" value="1"/>
</dbReference>
<comment type="catalytic activity">
    <reaction evidence="2">
        <text>2 GTP = 3',3'-c-di-GMP + 2 diphosphate</text>
        <dbReference type="Rhea" id="RHEA:24898"/>
        <dbReference type="ChEBI" id="CHEBI:33019"/>
        <dbReference type="ChEBI" id="CHEBI:37565"/>
        <dbReference type="ChEBI" id="CHEBI:58805"/>
        <dbReference type="EC" id="2.7.7.65"/>
    </reaction>
</comment>
<dbReference type="InterPro" id="IPR029787">
    <property type="entry name" value="Nucleotide_cyclase"/>
</dbReference>
<dbReference type="EC" id="2.7.7.65" evidence="1"/>
<proteinExistence type="predicted"/>
<accession>A0A2T1HVY4</accession>
<dbReference type="GO" id="GO:0043709">
    <property type="term" value="P:cell adhesion involved in single-species biofilm formation"/>
    <property type="evidence" value="ECO:0007669"/>
    <property type="project" value="TreeGrafter"/>
</dbReference>
<reference evidence="6" key="1">
    <citation type="submission" date="2018-03" db="EMBL/GenBank/DDBJ databases">
        <authorList>
            <person name="Sun L."/>
            <person name="Liu H."/>
            <person name="Chen W."/>
            <person name="Huang K."/>
            <person name="Liu W."/>
            <person name="Gao X."/>
        </authorList>
    </citation>
    <scope>NUCLEOTIDE SEQUENCE [LARGE SCALE GENOMIC DNA]</scope>
    <source>
        <strain evidence="6">SH9</strain>
    </source>
</reference>
<evidence type="ECO:0000313" key="6">
    <source>
        <dbReference type="Proteomes" id="UP000239772"/>
    </source>
</evidence>
<dbReference type="InterPro" id="IPR000160">
    <property type="entry name" value="GGDEF_dom"/>
</dbReference>
<dbReference type="Proteomes" id="UP000239772">
    <property type="component" value="Unassembled WGS sequence"/>
</dbReference>
<feature type="domain" description="GGDEF" evidence="4">
    <location>
        <begin position="213"/>
        <end position="348"/>
    </location>
</feature>
<dbReference type="SMART" id="SM00267">
    <property type="entry name" value="GGDEF"/>
    <property type="match status" value="1"/>
</dbReference>
<evidence type="ECO:0000256" key="1">
    <source>
        <dbReference type="ARBA" id="ARBA00012528"/>
    </source>
</evidence>
<dbReference type="FunFam" id="3.30.70.270:FF:000001">
    <property type="entry name" value="Diguanylate cyclase domain protein"/>
    <property type="match status" value="1"/>
</dbReference>
<dbReference type="GO" id="GO:0052621">
    <property type="term" value="F:diguanylate cyclase activity"/>
    <property type="evidence" value="ECO:0007669"/>
    <property type="project" value="UniProtKB-EC"/>
</dbReference>
<sequence length="357" mass="38826">MGACLMVARTADDTAATRLAGEAMRHIEAHGPSPIPRAYEVWYTHVAGRNPMLSKALATELAEGERLDAGAIDRLYDQFLSPNRMAAQAEKASLGVIAEIDSVMSTIDEALGSTTRYGDSLKEISDDLAVSVDRDLIRDVVARLVAATRDTAAANRALETRLKETRSEVQDLRQALESIRTENLTDPLTTIANRKHLDNTLIAAIDHAALSGEPLTLLMIDVDHFKDFNDTWGHLTGDQVLRLVAMSMKGAVRPTDTAARFGGEEFAIILPQSSLQSGSLVAERIRQTVMSRELVKRSTGEALGRITVSIGAAAFRAGDNAMMLIERADRCLLQAKRAGRNKTVLETEVEQDFSDVA</sequence>
<comment type="caution">
    <text evidence="5">The sequence shown here is derived from an EMBL/GenBank/DDBJ whole genome shotgun (WGS) entry which is preliminary data.</text>
</comment>
<dbReference type="EMBL" id="PVZS01000006">
    <property type="protein sequence ID" value="PSC05778.1"/>
    <property type="molecule type" value="Genomic_DNA"/>
</dbReference>
<evidence type="ECO:0000256" key="3">
    <source>
        <dbReference type="SAM" id="Coils"/>
    </source>
</evidence>
<dbReference type="NCBIfam" id="TIGR00254">
    <property type="entry name" value="GGDEF"/>
    <property type="match status" value="1"/>
</dbReference>
<name>A0A2T1HVY4_9HYPH</name>
<evidence type="ECO:0000256" key="2">
    <source>
        <dbReference type="ARBA" id="ARBA00034247"/>
    </source>
</evidence>
<feature type="coiled-coil region" evidence="3">
    <location>
        <begin position="155"/>
        <end position="182"/>
    </location>
</feature>
<dbReference type="InterPro" id="IPR043128">
    <property type="entry name" value="Rev_trsase/Diguanyl_cyclase"/>
</dbReference>
<dbReference type="PANTHER" id="PTHR45138">
    <property type="entry name" value="REGULATORY COMPONENTS OF SENSORY TRANSDUCTION SYSTEM"/>
    <property type="match status" value="1"/>
</dbReference>
<dbReference type="Pfam" id="PF00990">
    <property type="entry name" value="GGDEF"/>
    <property type="match status" value="1"/>
</dbReference>
<dbReference type="InterPro" id="IPR050469">
    <property type="entry name" value="Diguanylate_Cyclase"/>
</dbReference>
<keyword evidence="6" id="KW-1185">Reference proteome</keyword>
<dbReference type="CDD" id="cd01949">
    <property type="entry name" value="GGDEF"/>
    <property type="match status" value="1"/>
</dbReference>
<gene>
    <name evidence="5" type="ORF">SLNSH_07305</name>
</gene>
<evidence type="ECO:0000259" key="4">
    <source>
        <dbReference type="PROSITE" id="PS50887"/>
    </source>
</evidence>
<dbReference type="PANTHER" id="PTHR45138:SF9">
    <property type="entry name" value="DIGUANYLATE CYCLASE DGCM-RELATED"/>
    <property type="match status" value="1"/>
</dbReference>
<dbReference type="GO" id="GO:1902201">
    <property type="term" value="P:negative regulation of bacterial-type flagellum-dependent cell motility"/>
    <property type="evidence" value="ECO:0007669"/>
    <property type="project" value="TreeGrafter"/>
</dbReference>
<evidence type="ECO:0000313" key="5">
    <source>
        <dbReference type="EMBL" id="PSC05778.1"/>
    </source>
</evidence>
<dbReference type="Gene3D" id="3.30.70.270">
    <property type="match status" value="1"/>
</dbReference>
<dbReference type="GO" id="GO:0005886">
    <property type="term" value="C:plasma membrane"/>
    <property type="evidence" value="ECO:0007669"/>
    <property type="project" value="TreeGrafter"/>
</dbReference>